<comment type="caution">
    <text evidence="1">The sequence shown here is derived from an EMBL/GenBank/DDBJ whole genome shotgun (WGS) entry which is preliminary data.</text>
</comment>
<dbReference type="Proteomes" id="UP001497535">
    <property type="component" value="Unassembled WGS sequence"/>
</dbReference>
<organism evidence="1 2">
    <name type="scientific">Meloidogyne enterolobii</name>
    <name type="common">Root-knot nematode worm</name>
    <name type="synonym">Meloidogyne mayaguensis</name>
    <dbReference type="NCBI Taxonomy" id="390850"/>
    <lineage>
        <taxon>Eukaryota</taxon>
        <taxon>Metazoa</taxon>
        <taxon>Ecdysozoa</taxon>
        <taxon>Nematoda</taxon>
        <taxon>Chromadorea</taxon>
        <taxon>Rhabditida</taxon>
        <taxon>Tylenchina</taxon>
        <taxon>Tylenchomorpha</taxon>
        <taxon>Tylenchoidea</taxon>
        <taxon>Meloidogynidae</taxon>
        <taxon>Meloidogyninae</taxon>
        <taxon>Meloidogyne</taxon>
    </lineage>
</organism>
<protein>
    <submittedName>
        <fullName evidence="1">Uncharacterized protein</fullName>
    </submittedName>
</protein>
<proteinExistence type="predicted"/>
<evidence type="ECO:0000313" key="2">
    <source>
        <dbReference type="Proteomes" id="UP001497535"/>
    </source>
</evidence>
<dbReference type="EMBL" id="CAVMJV010000062">
    <property type="protein sequence ID" value="CAK5087072.1"/>
    <property type="molecule type" value="Genomic_DNA"/>
</dbReference>
<name>A0ACB1A6J3_MELEN</name>
<keyword evidence="2" id="KW-1185">Reference proteome</keyword>
<sequence>MLGPRPKDVFRQNAQLTGVFPLPPVCFLIIPKFSQKFLQLFAIAYHQCRWNYNDRADLLGVHSSFDEHDIPLDVLWLDIEHTDAKKYFTWDPVKFSNSLEMIKELEAKNRTLVTVIDPHIKIDEGYFVYNEAKANNFFVKKSDGTSDYEGHCWPGASMWLDFVNPSVREFWAGKFPVDQYQGTTERTYTWNDMNEPSVFSGPEITMHKDARHFDGWEHREVHNIYGFFQSMASFNGQLLRSNKRLRTFLLVRSFFVGSQRYATVWTGDNAAEWSHLKQSIPMLLSISVSGIPSVGADVGGFFKDPDGQLITRWYQAGAFQPFFRAHGHIETKRREPWLFSERENNAMREAVIRRYILLPYWSVFNIKIFYYNFRYTLFYEHTKTGVPPMRPVWSEFPEDEAAFDEEREWMVGSGILVRPVVEPDVQQVSLYLPGIGQTWFDWDTHKMYLSPGAIYTDTPLEKIPVYQRGGTIIPVRERQRRASMLQRNDPITLYIASELDREFANGTIYMDDGESHNYKDKNEYLYWGFVYKKASEYNYAIMSKNLDKNGKFDPDVWVERIVIRGVRYYPRAVHMYYEDYNPEDLEYTHDRDQRLIVIRKPGVYISREWRIDIHRDGISSSEVEAIYKALPPDDTEFYKFVDSLKPQQFPQPELTEEQKEAKREYKERIERLRNQQANMEYNNMIRSIDQTRSNSLLQNFGQEMREVNRQMVAIINTLITVGGSFAFGFWGVQFAYPHLGLDIAERMLLGLVCATIVFFADLYFIVKSMSDDEIEEKDKTKKKKWVETSNITLQKKCQ</sequence>
<evidence type="ECO:0000313" key="1">
    <source>
        <dbReference type="EMBL" id="CAK5087072.1"/>
    </source>
</evidence>
<accession>A0ACB1A6J3</accession>
<gene>
    <name evidence="1" type="ORF">MENTE1834_LOCUS34598</name>
</gene>
<reference evidence="1" key="1">
    <citation type="submission" date="2023-11" db="EMBL/GenBank/DDBJ databases">
        <authorList>
            <person name="Poullet M."/>
        </authorList>
    </citation>
    <scope>NUCLEOTIDE SEQUENCE</scope>
    <source>
        <strain evidence="1">E1834</strain>
    </source>
</reference>